<evidence type="ECO:0000313" key="2">
    <source>
        <dbReference type="Proteomes" id="UP000054886"/>
    </source>
</evidence>
<sequence length="185" mass="21362">MNFNATFNALRVIYNHSLCIPRLRIATFNQLPIPIKPHIKVVVVDKDNCMALQDDDKVWHEYTAKWEELKRVYQDRVLIVSNSAGSSDDKGYLQAKTLEKNTGVPVLRHKLKKPGCRDEIIEYFKERGLIEKPDEIAVIGDRLFTDILMANMMGSYGVWIEDGVKISNSAFSKLEKNLYTRWTKN</sequence>
<dbReference type="EMBL" id="LLZZ01000170">
    <property type="protein sequence ID" value="KTA96658.1"/>
    <property type="molecule type" value="Genomic_DNA"/>
</dbReference>
<dbReference type="VEuPathDB" id="FungiDB:GWK60_H04279"/>
<reference evidence="1 2" key="1">
    <citation type="submission" date="2015-10" db="EMBL/GenBank/DDBJ databases">
        <title>Draft genomes sequences of Candida glabrata isolates 1A, 1B, 2A, 2B, 3A and 3B.</title>
        <authorList>
            <person name="Haavelsrud O.E."/>
            <person name="Gaustad P."/>
        </authorList>
    </citation>
    <scope>NUCLEOTIDE SEQUENCE [LARGE SCALE GENOMIC DNA]</scope>
    <source>
        <strain evidence="1">910700640</strain>
    </source>
</reference>
<protein>
    <submittedName>
        <fullName evidence="1">Phosphatidylglycerophosphatase GEP4, mitochondrial</fullName>
    </submittedName>
</protein>
<dbReference type="VEuPathDB" id="FungiDB:B1J91_H04389g"/>
<proteinExistence type="predicted"/>
<dbReference type="VEuPathDB" id="FungiDB:GVI51_H04213"/>
<gene>
    <name evidence="1" type="ORF">AO440_002078</name>
</gene>
<dbReference type="GO" id="GO:0032049">
    <property type="term" value="P:cardiolipin biosynthetic process"/>
    <property type="evidence" value="ECO:0007669"/>
    <property type="project" value="EnsemblFungi"/>
</dbReference>
<evidence type="ECO:0000313" key="1">
    <source>
        <dbReference type="EMBL" id="KTA96658.1"/>
    </source>
</evidence>
<dbReference type="VEuPathDB" id="FungiDB:GW608_H04367"/>
<dbReference type="PANTHER" id="PTHR19288">
    <property type="entry name" value="4-NITROPHENYLPHOSPHATASE-RELATED"/>
    <property type="match status" value="1"/>
</dbReference>
<dbReference type="InterPro" id="IPR023214">
    <property type="entry name" value="HAD_sf"/>
</dbReference>
<dbReference type="OMA" id="WHEYTAK"/>
<dbReference type="VEuPathDB" id="FungiDB:CAGL0H04389g"/>
<dbReference type="PANTHER" id="PTHR19288:SF25">
    <property type="entry name" value="PHOSPHATIDYLGLYCEROPHOSPHATASE GEP4, MITOCHONDRIAL"/>
    <property type="match status" value="1"/>
</dbReference>
<accession>A0A0W0E1B3</accession>
<dbReference type="GO" id="GO:0005759">
    <property type="term" value="C:mitochondrial matrix"/>
    <property type="evidence" value="ECO:0007669"/>
    <property type="project" value="EnsemblFungi"/>
</dbReference>
<dbReference type="NCBIfam" id="TIGR01668">
    <property type="entry name" value="YqeG_hyp_ppase"/>
    <property type="match status" value="1"/>
</dbReference>
<dbReference type="Proteomes" id="UP000054886">
    <property type="component" value="Unassembled WGS sequence"/>
</dbReference>
<dbReference type="InterPro" id="IPR036412">
    <property type="entry name" value="HAD-like_sf"/>
</dbReference>
<dbReference type="FunFam" id="3.40.50.1000:FF:000165">
    <property type="entry name" value="HAD superfamily phosphatase"/>
    <property type="match status" value="1"/>
</dbReference>
<dbReference type="AlphaFoldDB" id="A0A0W0E1B3"/>
<dbReference type="Pfam" id="PF09419">
    <property type="entry name" value="PGP_phosphatase"/>
    <property type="match status" value="1"/>
</dbReference>
<dbReference type="OrthoDB" id="198652at2759"/>
<dbReference type="InterPro" id="IPR027706">
    <property type="entry name" value="PGP_Pase"/>
</dbReference>
<comment type="caution">
    <text evidence="1">The sequence shown here is derived from an EMBL/GenBank/DDBJ whole genome shotgun (WGS) entry which is preliminary data.</text>
</comment>
<dbReference type="GO" id="GO:0008962">
    <property type="term" value="F:phosphatidylglycerophosphatase activity"/>
    <property type="evidence" value="ECO:0007669"/>
    <property type="project" value="EnsemblFungi"/>
</dbReference>
<organism evidence="1 2">
    <name type="scientific">Candida glabrata</name>
    <name type="common">Yeast</name>
    <name type="synonym">Torulopsis glabrata</name>
    <dbReference type="NCBI Taxonomy" id="5478"/>
    <lineage>
        <taxon>Eukaryota</taxon>
        <taxon>Fungi</taxon>
        <taxon>Dikarya</taxon>
        <taxon>Ascomycota</taxon>
        <taxon>Saccharomycotina</taxon>
        <taxon>Saccharomycetes</taxon>
        <taxon>Saccharomycetales</taxon>
        <taxon>Saccharomycetaceae</taxon>
        <taxon>Nakaseomyces</taxon>
    </lineage>
</organism>
<dbReference type="SUPFAM" id="SSF56784">
    <property type="entry name" value="HAD-like"/>
    <property type="match status" value="1"/>
</dbReference>
<dbReference type="GO" id="GO:0031314">
    <property type="term" value="C:extrinsic component of mitochondrial inner membrane"/>
    <property type="evidence" value="ECO:0007669"/>
    <property type="project" value="EnsemblFungi"/>
</dbReference>
<name>A0A0W0E1B3_CANGB</name>
<dbReference type="PhylomeDB" id="A0A0W0E1B3"/>
<dbReference type="Gene3D" id="3.40.50.1000">
    <property type="entry name" value="HAD superfamily/HAD-like"/>
    <property type="match status" value="1"/>
</dbReference>
<dbReference type="InterPro" id="IPR010021">
    <property type="entry name" value="PGPP1/Gep4"/>
</dbReference>